<dbReference type="AlphaFoldDB" id="A0AAP0G9Y8"/>
<dbReference type="EMBL" id="JBBWWQ010000005">
    <property type="protein sequence ID" value="KAK8947130.1"/>
    <property type="molecule type" value="Genomic_DNA"/>
</dbReference>
<sequence>MESSNLLCRLPRSTSSQLSMQADLHPSKYLDLGLKDIKADHIKRSFPPSPTKVSTSFLQVSHQDLVISSVFCRNRADHHFCRCGKGFFHDLHPHQVPGSISRRYQTHLQAVPLCISQHLEILNVDRFFLTRRASRLTLNLHGYFCE</sequence>
<evidence type="ECO:0000313" key="2">
    <source>
        <dbReference type="Proteomes" id="UP001418222"/>
    </source>
</evidence>
<evidence type="ECO:0000313" key="1">
    <source>
        <dbReference type="EMBL" id="KAK8947130.1"/>
    </source>
</evidence>
<protein>
    <submittedName>
        <fullName evidence="1">Uncharacterized protein</fullName>
    </submittedName>
</protein>
<comment type="caution">
    <text evidence="1">The sequence shown here is derived from an EMBL/GenBank/DDBJ whole genome shotgun (WGS) entry which is preliminary data.</text>
</comment>
<gene>
    <name evidence="1" type="ORF">KSP39_PZI007378</name>
</gene>
<dbReference type="Proteomes" id="UP001418222">
    <property type="component" value="Unassembled WGS sequence"/>
</dbReference>
<reference evidence="1 2" key="1">
    <citation type="journal article" date="2022" name="Nat. Plants">
        <title>Genomes of leafy and leafless Platanthera orchids illuminate the evolution of mycoheterotrophy.</title>
        <authorList>
            <person name="Li M.H."/>
            <person name="Liu K.W."/>
            <person name="Li Z."/>
            <person name="Lu H.C."/>
            <person name="Ye Q.L."/>
            <person name="Zhang D."/>
            <person name="Wang J.Y."/>
            <person name="Li Y.F."/>
            <person name="Zhong Z.M."/>
            <person name="Liu X."/>
            <person name="Yu X."/>
            <person name="Liu D.K."/>
            <person name="Tu X.D."/>
            <person name="Liu B."/>
            <person name="Hao Y."/>
            <person name="Liao X.Y."/>
            <person name="Jiang Y.T."/>
            <person name="Sun W.H."/>
            <person name="Chen J."/>
            <person name="Chen Y.Q."/>
            <person name="Ai Y."/>
            <person name="Zhai J.W."/>
            <person name="Wu S.S."/>
            <person name="Zhou Z."/>
            <person name="Hsiao Y.Y."/>
            <person name="Wu W.L."/>
            <person name="Chen Y.Y."/>
            <person name="Lin Y.F."/>
            <person name="Hsu J.L."/>
            <person name="Li C.Y."/>
            <person name="Wang Z.W."/>
            <person name="Zhao X."/>
            <person name="Zhong W.Y."/>
            <person name="Ma X.K."/>
            <person name="Ma L."/>
            <person name="Huang J."/>
            <person name="Chen G.Z."/>
            <person name="Huang M.Z."/>
            <person name="Huang L."/>
            <person name="Peng D.H."/>
            <person name="Luo Y.B."/>
            <person name="Zou S.Q."/>
            <person name="Chen S.P."/>
            <person name="Lan S."/>
            <person name="Tsai W.C."/>
            <person name="Van de Peer Y."/>
            <person name="Liu Z.J."/>
        </authorList>
    </citation>
    <scope>NUCLEOTIDE SEQUENCE [LARGE SCALE GENOMIC DNA]</scope>
    <source>
        <strain evidence="1">Lor287</strain>
    </source>
</reference>
<accession>A0AAP0G9Y8</accession>
<organism evidence="1 2">
    <name type="scientific">Platanthera zijinensis</name>
    <dbReference type="NCBI Taxonomy" id="2320716"/>
    <lineage>
        <taxon>Eukaryota</taxon>
        <taxon>Viridiplantae</taxon>
        <taxon>Streptophyta</taxon>
        <taxon>Embryophyta</taxon>
        <taxon>Tracheophyta</taxon>
        <taxon>Spermatophyta</taxon>
        <taxon>Magnoliopsida</taxon>
        <taxon>Liliopsida</taxon>
        <taxon>Asparagales</taxon>
        <taxon>Orchidaceae</taxon>
        <taxon>Orchidoideae</taxon>
        <taxon>Orchideae</taxon>
        <taxon>Orchidinae</taxon>
        <taxon>Platanthera</taxon>
    </lineage>
</organism>
<proteinExistence type="predicted"/>
<keyword evidence="2" id="KW-1185">Reference proteome</keyword>
<name>A0AAP0G9Y8_9ASPA</name>